<dbReference type="InterPro" id="IPR029063">
    <property type="entry name" value="SAM-dependent_MTases_sf"/>
</dbReference>
<dbReference type="PRINTS" id="PR00508">
    <property type="entry name" value="S21N4MTFRASE"/>
</dbReference>
<reference evidence="11" key="2">
    <citation type="journal article" date="2021" name="Front. Microbiol.">
        <title>Comprehensive Comparative Genomics and Phenotyping of Methylobacterium Species.</title>
        <authorList>
            <person name="Alessa O."/>
            <person name="Ogura Y."/>
            <person name="Fujitani Y."/>
            <person name="Takami H."/>
            <person name="Hayashi T."/>
            <person name="Sahin N."/>
            <person name="Tani A."/>
        </authorList>
    </citation>
    <scope>NUCLEOTIDE SEQUENCE</scope>
    <source>
        <strain evidence="11">DSM 22415</strain>
    </source>
</reference>
<reference evidence="11" key="3">
    <citation type="submission" date="2021-08" db="EMBL/GenBank/DDBJ databases">
        <authorList>
            <person name="Tani A."/>
            <person name="Ola A."/>
            <person name="Ogura Y."/>
            <person name="Katsura K."/>
            <person name="Hayashi T."/>
        </authorList>
    </citation>
    <scope>NUCLEOTIDE SEQUENCE</scope>
    <source>
        <strain evidence="11">DSM 22415</strain>
    </source>
</reference>
<organism evidence="12 13">
    <name type="scientific">Methylobacterium dankookense</name>
    <dbReference type="NCBI Taxonomy" id="560405"/>
    <lineage>
        <taxon>Bacteria</taxon>
        <taxon>Pseudomonadati</taxon>
        <taxon>Pseudomonadota</taxon>
        <taxon>Alphaproteobacteria</taxon>
        <taxon>Hyphomicrobiales</taxon>
        <taxon>Methylobacteriaceae</taxon>
        <taxon>Methylobacterium</taxon>
    </lineage>
</organism>
<dbReference type="SUPFAM" id="SSF53335">
    <property type="entry name" value="S-adenosyl-L-methionine-dependent methyltransferases"/>
    <property type="match status" value="1"/>
</dbReference>
<dbReference type="Gene3D" id="3.40.50.150">
    <property type="entry name" value="Vaccinia Virus protein VP39"/>
    <property type="match status" value="1"/>
</dbReference>
<keyword evidence="2 12" id="KW-0489">Methyltransferase</keyword>
<feature type="domain" description="DNA methylase N-4/N-6" evidence="10">
    <location>
        <begin position="22"/>
        <end position="314"/>
    </location>
</feature>
<evidence type="ECO:0000256" key="6">
    <source>
        <dbReference type="ARBA" id="ARBA00023125"/>
    </source>
</evidence>
<dbReference type="GO" id="GO:0015667">
    <property type="term" value="F:site-specific DNA-methyltransferase (cytosine-N4-specific) activity"/>
    <property type="evidence" value="ECO:0007669"/>
    <property type="project" value="UniProtKB-EC"/>
</dbReference>
<evidence type="ECO:0000256" key="5">
    <source>
        <dbReference type="ARBA" id="ARBA00022747"/>
    </source>
</evidence>
<keyword evidence="5" id="KW-0680">Restriction system</keyword>
<dbReference type="Pfam" id="PF01555">
    <property type="entry name" value="N6_N4_Mtase"/>
    <property type="match status" value="1"/>
</dbReference>
<dbReference type="GO" id="GO:0009007">
    <property type="term" value="F:site-specific DNA-methyltransferase (adenine-specific) activity"/>
    <property type="evidence" value="ECO:0007669"/>
    <property type="project" value="UniProtKB-EC"/>
</dbReference>
<dbReference type="GO" id="GO:0032259">
    <property type="term" value="P:methylation"/>
    <property type="evidence" value="ECO:0007669"/>
    <property type="project" value="UniProtKB-KW"/>
</dbReference>
<keyword evidence="3 12" id="KW-0808">Transferase</keyword>
<evidence type="ECO:0000256" key="9">
    <source>
        <dbReference type="RuleBase" id="RU362026"/>
    </source>
</evidence>
<evidence type="ECO:0000313" key="13">
    <source>
        <dbReference type="Proteomes" id="UP000401717"/>
    </source>
</evidence>
<accession>A0A564FZA0</accession>
<gene>
    <name evidence="12" type="primary">dpnA_2</name>
    <name evidence="11" type="synonym">dpnA</name>
    <name evidence="11" type="ORF">IFDJLNFL_0196</name>
    <name evidence="12" type="ORF">MTDSW087_02718</name>
</gene>
<evidence type="ECO:0000256" key="1">
    <source>
        <dbReference type="ARBA" id="ARBA00010203"/>
    </source>
</evidence>
<dbReference type="GO" id="GO:0008170">
    <property type="term" value="F:N-methyltransferase activity"/>
    <property type="evidence" value="ECO:0007669"/>
    <property type="project" value="InterPro"/>
</dbReference>
<comment type="catalytic activity">
    <reaction evidence="7">
        <text>a 2'-deoxyadenosine in DNA + S-adenosyl-L-methionine = an N(6)-methyl-2'-deoxyadenosine in DNA + S-adenosyl-L-homocysteine + H(+)</text>
        <dbReference type="Rhea" id="RHEA:15197"/>
        <dbReference type="Rhea" id="RHEA-COMP:12418"/>
        <dbReference type="Rhea" id="RHEA-COMP:12419"/>
        <dbReference type="ChEBI" id="CHEBI:15378"/>
        <dbReference type="ChEBI" id="CHEBI:57856"/>
        <dbReference type="ChEBI" id="CHEBI:59789"/>
        <dbReference type="ChEBI" id="CHEBI:90615"/>
        <dbReference type="ChEBI" id="CHEBI:90616"/>
        <dbReference type="EC" id="2.1.1.72"/>
    </reaction>
</comment>
<evidence type="ECO:0000259" key="10">
    <source>
        <dbReference type="Pfam" id="PF01555"/>
    </source>
</evidence>
<evidence type="ECO:0000313" key="12">
    <source>
        <dbReference type="EMBL" id="VUF13020.1"/>
    </source>
</evidence>
<evidence type="ECO:0000256" key="8">
    <source>
        <dbReference type="ARBA" id="ARBA00049120"/>
    </source>
</evidence>
<dbReference type="GO" id="GO:0009307">
    <property type="term" value="P:DNA restriction-modification system"/>
    <property type="evidence" value="ECO:0007669"/>
    <property type="project" value="UniProtKB-KW"/>
</dbReference>
<dbReference type="OrthoDB" id="9773571at2"/>
<dbReference type="GO" id="GO:0003677">
    <property type="term" value="F:DNA binding"/>
    <property type="evidence" value="ECO:0007669"/>
    <property type="project" value="UniProtKB-KW"/>
</dbReference>
<keyword evidence="14" id="KW-1185">Reference proteome</keyword>
<evidence type="ECO:0000256" key="2">
    <source>
        <dbReference type="ARBA" id="ARBA00022603"/>
    </source>
</evidence>
<dbReference type="RefSeq" id="WP_144764663.1">
    <property type="nucleotide sequence ID" value="NZ_BPQI01000004.1"/>
</dbReference>
<evidence type="ECO:0000256" key="3">
    <source>
        <dbReference type="ARBA" id="ARBA00022679"/>
    </source>
</evidence>
<reference evidence="12 13" key="1">
    <citation type="submission" date="2019-06" db="EMBL/GenBank/DDBJ databases">
        <authorList>
            <person name="Rodrigo-Torres L."/>
            <person name="Arahal R. D."/>
            <person name="Lucena T."/>
        </authorList>
    </citation>
    <scope>NUCLEOTIDE SEQUENCE [LARGE SCALE GENOMIC DNA]</scope>
    <source>
        <strain evidence="12 13">SW08-7</strain>
    </source>
</reference>
<dbReference type="AlphaFoldDB" id="A0A564FZA0"/>
<dbReference type="InterPro" id="IPR002941">
    <property type="entry name" value="DNA_methylase_N4/N6"/>
</dbReference>
<dbReference type="EMBL" id="CABFVH010000015">
    <property type="protein sequence ID" value="VUF13020.1"/>
    <property type="molecule type" value="Genomic_DNA"/>
</dbReference>
<dbReference type="InterPro" id="IPR017985">
    <property type="entry name" value="MeTrfase_CN4_CS"/>
</dbReference>
<dbReference type="InterPro" id="IPR001091">
    <property type="entry name" value="RM_Methyltransferase"/>
</dbReference>
<keyword evidence="6" id="KW-0238">DNA-binding</keyword>
<proteinExistence type="inferred from homology"/>
<evidence type="ECO:0000313" key="11">
    <source>
        <dbReference type="EMBL" id="GJD54325.1"/>
    </source>
</evidence>
<dbReference type="Proteomes" id="UP001055303">
    <property type="component" value="Unassembled WGS sequence"/>
</dbReference>
<comment type="catalytic activity">
    <reaction evidence="8">
        <text>a 2'-deoxycytidine in DNA + S-adenosyl-L-methionine = an N(4)-methyl-2'-deoxycytidine in DNA + S-adenosyl-L-homocysteine + H(+)</text>
        <dbReference type="Rhea" id="RHEA:16857"/>
        <dbReference type="Rhea" id="RHEA-COMP:11369"/>
        <dbReference type="Rhea" id="RHEA-COMP:13674"/>
        <dbReference type="ChEBI" id="CHEBI:15378"/>
        <dbReference type="ChEBI" id="CHEBI:57856"/>
        <dbReference type="ChEBI" id="CHEBI:59789"/>
        <dbReference type="ChEBI" id="CHEBI:85452"/>
        <dbReference type="ChEBI" id="CHEBI:137933"/>
        <dbReference type="EC" id="2.1.1.113"/>
    </reaction>
</comment>
<name>A0A564FZA0_9HYPH</name>
<evidence type="ECO:0000313" key="14">
    <source>
        <dbReference type="Proteomes" id="UP001055303"/>
    </source>
</evidence>
<dbReference type="Proteomes" id="UP000401717">
    <property type="component" value="Unassembled WGS sequence"/>
</dbReference>
<comment type="similarity">
    <text evidence="1">Belongs to the N(4)/N(6)-methyltransferase family. N(4) subfamily.</text>
</comment>
<evidence type="ECO:0000256" key="7">
    <source>
        <dbReference type="ARBA" id="ARBA00047942"/>
    </source>
</evidence>
<sequence>MSTRILLGDCGDTLRSLPADSVHCVVTSPPYFGLRDYGVDGQIGLEPTPAEFVAAMVEVFREVRRVLRPDGTLWLNLGDSYCSDDKWGGRSGGYNGRGGLDRVRVTMHPRHRRARSGMKPKDRFMILARTAIALQDDGWWIRDEIVWHKPCPMPSSVKDRTTPGHEMLYMLTKSARYRYDHAAIREEAAWGYKVSPNQLPMEGRSVASTGMWRGAGTGEVDVARGRDETGSSYDRSSGRQKRSVWTVTPTPFKEAHFATFPPALVEPCILAGCPEGGMVLDPFGGAGTTALVAERLLRNAILCELNPAYTRIATQRLEAVGRLFAQVAAE</sequence>
<keyword evidence="4" id="KW-0949">S-adenosyl-L-methionine</keyword>
<evidence type="ECO:0000256" key="4">
    <source>
        <dbReference type="ARBA" id="ARBA00022691"/>
    </source>
</evidence>
<dbReference type="EMBL" id="BPQI01000004">
    <property type="protein sequence ID" value="GJD54325.1"/>
    <property type="molecule type" value="Genomic_DNA"/>
</dbReference>
<protein>
    <recommendedName>
        <fullName evidence="9">Methyltransferase</fullName>
        <ecNumber evidence="9">2.1.1.-</ecNumber>
    </recommendedName>
</protein>
<dbReference type="EC" id="2.1.1.-" evidence="9"/>
<dbReference type="PROSITE" id="PS00093">
    <property type="entry name" value="N4_MTASE"/>
    <property type="match status" value="1"/>
</dbReference>